<keyword evidence="16 17" id="KW-0326">Glycosidase</keyword>
<accession>G4RH65</accession>
<keyword evidence="13 19" id="KW-0472">Membrane</keyword>
<dbReference type="GO" id="GO:0005975">
    <property type="term" value="P:carbohydrate metabolic process"/>
    <property type="evidence" value="ECO:0007669"/>
    <property type="project" value="UniProtKB-UniRule"/>
</dbReference>
<evidence type="ECO:0000256" key="4">
    <source>
        <dbReference type="ARBA" id="ARBA00022511"/>
    </source>
</evidence>
<evidence type="ECO:0000256" key="19">
    <source>
        <dbReference type="SAM" id="Phobius"/>
    </source>
</evidence>
<organism evidence="20">
    <name type="scientific">Influenza A virus</name>
    <name type="common">A/chicken/India/IVRI-0011/2011(H9N2)</name>
    <dbReference type="NCBI Taxonomy" id="1089196"/>
    <lineage>
        <taxon>Viruses</taxon>
        <taxon>Riboviria</taxon>
        <taxon>Orthornavirae</taxon>
        <taxon>Negarnaviricota</taxon>
        <taxon>Polyploviricotina</taxon>
        <taxon>Insthoviricetes</taxon>
        <taxon>Articulavirales</taxon>
        <taxon>Orthomyxoviridae</taxon>
        <taxon>Alphainfluenzavirus</taxon>
        <taxon>Alphainfluenzavirus influenzae</taxon>
        <taxon>Influenza A virus</taxon>
    </lineage>
</organism>
<comment type="PTM">
    <text evidence="17">N-glycosylated.</text>
</comment>
<keyword evidence="6 17" id="KW-0479">Metal-binding</keyword>
<comment type="catalytic activity">
    <reaction evidence="17">
        <text>Hydrolysis of alpha-(2-&gt;3)-, alpha-(2-&gt;6)-, alpha-(2-&gt;8)- glycosidic linkages of terminal sialic acid residues in oligosaccharides, glycoproteins, glycolipids, colominic acid and synthetic substrates.</text>
        <dbReference type="EC" id="3.2.1.18"/>
    </reaction>
</comment>
<evidence type="ECO:0000256" key="18">
    <source>
        <dbReference type="SAM" id="MobiDB-lite"/>
    </source>
</evidence>
<evidence type="ECO:0000256" key="3">
    <source>
        <dbReference type="ARBA" id="ARBA00011881"/>
    </source>
</evidence>
<comment type="subunit">
    <text evidence="3 17">Homotetramer.</text>
</comment>
<keyword evidence="11" id="KW-0735">Signal-anchor</keyword>
<reference evidence="20" key="1">
    <citation type="submission" date="2011-10" db="EMBL/GenBank/DDBJ databases">
        <title>Genetic and Molecular Characterization of H9N2 influenza A viruses from India.</title>
        <authorList>
            <person name="Gowthaman V."/>
            <person name="Singh S.D."/>
            <person name="Dhama K."/>
            <person name="Sugumar K."/>
            <person name="Srinivasan P."/>
            <person name="Mahajan N.K."/>
            <person name="Ramakrishnan M.A."/>
        </authorList>
    </citation>
    <scope>NUCLEOTIDE SEQUENCE</scope>
    <source>
        <strain evidence="20">A/chicken/India/IVRI-0011/2011</strain>
    </source>
</reference>
<keyword evidence="4 17" id="KW-1032">Host cell membrane</keyword>
<dbReference type="InterPro" id="IPR036278">
    <property type="entry name" value="Sialidase_sf"/>
</dbReference>
<dbReference type="GO" id="GO:0055036">
    <property type="term" value="C:virion membrane"/>
    <property type="evidence" value="ECO:0007669"/>
    <property type="project" value="UniProtKB-SubCell"/>
</dbReference>
<keyword evidence="14" id="KW-1015">Disulfide bond</keyword>
<keyword evidence="5 19" id="KW-0812">Transmembrane</keyword>
<evidence type="ECO:0000256" key="2">
    <source>
        <dbReference type="ARBA" id="ARBA00004597"/>
    </source>
</evidence>
<evidence type="ECO:0000256" key="12">
    <source>
        <dbReference type="ARBA" id="ARBA00022989"/>
    </source>
</evidence>
<comment type="cofactor">
    <cofactor evidence="1 17">
        <name>Ca(2+)</name>
        <dbReference type="ChEBI" id="CHEBI:29108"/>
    </cofactor>
</comment>
<evidence type="ECO:0000256" key="13">
    <source>
        <dbReference type="ARBA" id="ARBA00023136"/>
    </source>
</evidence>
<evidence type="ECO:0000256" key="17">
    <source>
        <dbReference type="RuleBase" id="RU361252"/>
    </source>
</evidence>
<evidence type="ECO:0000256" key="9">
    <source>
        <dbReference type="ARBA" id="ARBA00022844"/>
    </source>
</evidence>
<comment type="function">
    <text evidence="17">Catalyzes the removal of terminal sialic acid residues from viral and cellular glycoconjugates.</text>
</comment>
<dbReference type="InterPro" id="IPR033654">
    <property type="entry name" value="Sialidase_Influenza_A/B"/>
</dbReference>
<sequence length="461" mass="50700">ALGSASLTIATICLLIQIAILATTMTLHFNQNDFTNSSKNQVVPCESIIIERNITEIVHLNGTIIEKESCLKAAEYKNWSKPQCQITGFVPFSKDNSIRLSAGGDIWVTREPYVSCGLSKCYQFALGQGTTLNNKHSNGTTHDRSPYRTLLMSELGVPFHLGTKQVCIAWSSSSCHDGRAWLHVCVTGDDRNATASVIYDGMLTDSIGSWSGNILRTQESECVCINGTCTVVMTDGSASGRADTRILFIREGKIVHISPLSGSAQHVEECSCYPRYPEVRCVCRDNWKGSNRPVLYINVADYSIDSSYVCSGLVGDTPRSDDRSSSSNCRDPNNERGAPGVKGWAFDNGNDVWMGRTIKEDSRAGYETFRVVGGWTMANSKSQINRQVVVDSDNWSGYSGIFSVEGKICINRCFYVELIRGRPQETRVWWTSNSIIVFCGTSGTYGTGSWPDGADINFMSI</sequence>
<dbReference type="Pfam" id="PF00064">
    <property type="entry name" value="Neur"/>
    <property type="match status" value="1"/>
</dbReference>
<feature type="region of interest" description="Disordered" evidence="18">
    <location>
        <begin position="316"/>
        <end position="341"/>
    </location>
</feature>
<dbReference type="GO" id="GO:0016020">
    <property type="term" value="C:membrane"/>
    <property type="evidence" value="ECO:0007669"/>
    <property type="project" value="InterPro"/>
</dbReference>
<evidence type="ECO:0000256" key="11">
    <source>
        <dbReference type="ARBA" id="ARBA00022968"/>
    </source>
</evidence>
<dbReference type="CDD" id="cd15483">
    <property type="entry name" value="Influenza_NA"/>
    <property type="match status" value="1"/>
</dbReference>
<feature type="non-terminal residue" evidence="20">
    <location>
        <position position="1"/>
    </location>
</feature>
<dbReference type="GO" id="GO:0020002">
    <property type="term" value="C:host cell plasma membrane"/>
    <property type="evidence" value="ECO:0007669"/>
    <property type="project" value="UniProtKB-SubCell"/>
</dbReference>
<evidence type="ECO:0000256" key="10">
    <source>
        <dbReference type="ARBA" id="ARBA00022870"/>
    </source>
</evidence>
<evidence type="ECO:0000256" key="1">
    <source>
        <dbReference type="ARBA" id="ARBA00001913"/>
    </source>
</evidence>
<proteinExistence type="inferred from homology"/>
<dbReference type="EC" id="3.2.1.18" evidence="17"/>
<evidence type="ECO:0000256" key="5">
    <source>
        <dbReference type="ARBA" id="ARBA00022692"/>
    </source>
</evidence>
<keyword evidence="8 17" id="KW-0106">Calcium</keyword>
<protein>
    <recommendedName>
        <fullName evidence="17">Neuraminidase</fullName>
        <ecNumber evidence="17">3.2.1.18</ecNumber>
    </recommendedName>
</protein>
<evidence type="ECO:0000256" key="6">
    <source>
        <dbReference type="ARBA" id="ARBA00022723"/>
    </source>
</evidence>
<keyword evidence="7 17" id="KW-0378">Hydrolase</keyword>
<name>G4RH65_9INFA</name>
<evidence type="ECO:0000256" key="16">
    <source>
        <dbReference type="ARBA" id="ARBA00023295"/>
    </source>
</evidence>
<dbReference type="SUPFAM" id="SSF50939">
    <property type="entry name" value="Sialidases"/>
    <property type="match status" value="1"/>
</dbReference>
<keyword evidence="12 19" id="KW-1133">Transmembrane helix</keyword>
<evidence type="ECO:0000256" key="8">
    <source>
        <dbReference type="ARBA" id="ARBA00022837"/>
    </source>
</evidence>
<dbReference type="GO" id="GO:0046761">
    <property type="term" value="P:viral budding from plasma membrane"/>
    <property type="evidence" value="ECO:0007669"/>
    <property type="project" value="InterPro"/>
</dbReference>
<feature type="transmembrane region" description="Helical" evidence="19">
    <location>
        <begin position="7"/>
        <end position="29"/>
    </location>
</feature>
<keyword evidence="9 17" id="KW-0946">Virion</keyword>
<dbReference type="Gene3D" id="2.120.10.10">
    <property type="match status" value="1"/>
</dbReference>
<evidence type="ECO:0000256" key="15">
    <source>
        <dbReference type="ARBA" id="ARBA00023180"/>
    </source>
</evidence>
<gene>
    <name evidence="17 20" type="primary">NA</name>
</gene>
<keyword evidence="10 17" id="KW-1043">Host membrane</keyword>
<evidence type="ECO:0000313" key="20">
    <source>
        <dbReference type="EMBL" id="AEP84157.1"/>
    </source>
</evidence>
<keyword evidence="15 17" id="KW-0325">Glycoprotein</keyword>
<evidence type="ECO:0000256" key="14">
    <source>
        <dbReference type="ARBA" id="ARBA00023157"/>
    </source>
</evidence>
<dbReference type="InterPro" id="IPR001860">
    <property type="entry name" value="Glyco_hydro_34"/>
</dbReference>
<dbReference type="GO" id="GO:0046872">
    <property type="term" value="F:metal ion binding"/>
    <property type="evidence" value="ECO:0007669"/>
    <property type="project" value="UniProtKB-KW"/>
</dbReference>
<dbReference type="EMBL" id="CY099363">
    <property type="protein sequence ID" value="AEP84157.1"/>
    <property type="molecule type" value="Viral_cRNA"/>
</dbReference>
<dbReference type="HAMAP" id="MF_04071">
    <property type="entry name" value="INFV_NRAM"/>
    <property type="match status" value="1"/>
</dbReference>
<comment type="similarity">
    <text evidence="17">Belongs to the glycosyl hydrolase 34 family.</text>
</comment>
<comment type="subcellular location">
    <subcellularLocation>
        <location evidence="2">Host membrane</location>
        <topology evidence="2">Single-pass type II membrane protein</topology>
    </subcellularLocation>
    <subcellularLocation>
        <location evidence="17">Virion membrane</location>
    </subcellularLocation>
    <subcellularLocation>
        <location evidence="17">Host apical cell membrane</location>
        <topology evidence="17">Single-pass type II membrane protein</topology>
    </subcellularLocation>
</comment>
<evidence type="ECO:0000256" key="7">
    <source>
        <dbReference type="ARBA" id="ARBA00022801"/>
    </source>
</evidence>
<dbReference type="GO" id="GO:0004308">
    <property type="term" value="F:exo-alpha-sialidase activity"/>
    <property type="evidence" value="ECO:0007669"/>
    <property type="project" value="UniProtKB-UniRule"/>
</dbReference>